<gene>
    <name evidence="2" type="ORF">C5O23_13195</name>
</gene>
<dbReference type="InterPro" id="IPR041657">
    <property type="entry name" value="HTH_17"/>
</dbReference>
<sequence>MATSNIRIKKVCQWCGNEFEAQKATTQYCCKRCAEHAYKERKRQEKKKITETLDSLTAHENKINQLSGRDYLSVAEVAQILNVTPRAVYNLIYRGTIKAYRLTSQWAVIKRADIDAMIEARPYERKPKATTIAKDENGEAIAEFYTTKEIIEKFGVSNSWVFAQGKAHNIPKVYHRGKTLWSKVHCDRVFAAKPEPPKEDDWISYSNVRAEYNLTHDQLHNYVKYHGLRRKKVGKYTYILKSEIDAILRPPTLK</sequence>
<dbReference type="Pfam" id="PF12728">
    <property type="entry name" value="HTH_17"/>
    <property type="match status" value="1"/>
</dbReference>
<dbReference type="GO" id="GO:0003677">
    <property type="term" value="F:DNA binding"/>
    <property type="evidence" value="ECO:0007669"/>
    <property type="project" value="UniProtKB-KW"/>
</dbReference>
<evidence type="ECO:0000313" key="2">
    <source>
        <dbReference type="EMBL" id="PWB00343.1"/>
    </source>
</evidence>
<dbReference type="NCBIfam" id="TIGR01764">
    <property type="entry name" value="excise"/>
    <property type="match status" value="1"/>
</dbReference>
<dbReference type="InterPro" id="IPR010093">
    <property type="entry name" value="SinI_DNA-bd"/>
</dbReference>
<keyword evidence="2" id="KW-0238">DNA-binding</keyword>
<name>A0A2V1IHQ2_9BACT</name>
<accession>A0A2V1IHQ2</accession>
<comment type="caution">
    <text evidence="2">The sequence shown here is derived from an EMBL/GenBank/DDBJ whole genome shotgun (WGS) entry which is preliminary data.</text>
</comment>
<reference evidence="3" key="1">
    <citation type="submission" date="2018-02" db="EMBL/GenBank/DDBJ databases">
        <authorList>
            <person name="Clavel T."/>
            <person name="Strowig T."/>
        </authorList>
    </citation>
    <scope>NUCLEOTIDE SEQUENCE [LARGE SCALE GENOMIC DNA]</scope>
    <source>
        <strain evidence="3">DSM 103720</strain>
    </source>
</reference>
<dbReference type="RefSeq" id="WP_107033385.1">
    <property type="nucleotide sequence ID" value="NZ_PUEC01000046.1"/>
</dbReference>
<evidence type="ECO:0000313" key="3">
    <source>
        <dbReference type="Proteomes" id="UP000244905"/>
    </source>
</evidence>
<dbReference type="AlphaFoldDB" id="A0A2V1IHQ2"/>
<feature type="domain" description="Helix-turn-helix" evidence="1">
    <location>
        <begin position="71"/>
        <end position="121"/>
    </location>
</feature>
<dbReference type="InterPro" id="IPR036388">
    <property type="entry name" value="WH-like_DNA-bd_sf"/>
</dbReference>
<dbReference type="GeneID" id="82527273"/>
<dbReference type="Proteomes" id="UP000244905">
    <property type="component" value="Unassembled WGS sequence"/>
</dbReference>
<dbReference type="Gene3D" id="1.10.10.10">
    <property type="entry name" value="Winged helix-like DNA-binding domain superfamily/Winged helix DNA-binding domain"/>
    <property type="match status" value="1"/>
</dbReference>
<dbReference type="SUPFAM" id="SSF88659">
    <property type="entry name" value="Sigma3 and sigma4 domains of RNA polymerase sigma factors"/>
    <property type="match status" value="1"/>
</dbReference>
<keyword evidence="3" id="KW-1185">Reference proteome</keyword>
<dbReference type="EMBL" id="PUEC01000046">
    <property type="protein sequence ID" value="PWB00343.1"/>
    <property type="molecule type" value="Genomic_DNA"/>
</dbReference>
<dbReference type="InterPro" id="IPR013324">
    <property type="entry name" value="RNA_pol_sigma_r3/r4-like"/>
</dbReference>
<organism evidence="2 3">
    <name type="scientific">Duncaniella muris</name>
    <dbReference type="NCBI Taxonomy" id="2094150"/>
    <lineage>
        <taxon>Bacteria</taxon>
        <taxon>Pseudomonadati</taxon>
        <taxon>Bacteroidota</taxon>
        <taxon>Bacteroidia</taxon>
        <taxon>Bacteroidales</taxon>
        <taxon>Muribaculaceae</taxon>
        <taxon>Duncaniella</taxon>
    </lineage>
</organism>
<protein>
    <submittedName>
        <fullName evidence="2">DNA-binding protein</fullName>
    </submittedName>
</protein>
<evidence type="ECO:0000259" key="1">
    <source>
        <dbReference type="Pfam" id="PF12728"/>
    </source>
</evidence>
<proteinExistence type="predicted"/>